<dbReference type="InterPro" id="IPR008928">
    <property type="entry name" value="6-hairpin_glycosidase_sf"/>
</dbReference>
<gene>
    <name evidence="3" type="ORF">CSUB01_09267</name>
</gene>
<dbReference type="eggNOG" id="ENOG502RXA5">
    <property type="taxonomic scope" value="Eukaryota"/>
</dbReference>
<keyword evidence="2" id="KW-0732">Signal</keyword>
<accession>A0A066XEZ3</accession>
<sequence>MRYPTAALLALCGLAAATPETSESRRYSTWMLDSIKARKQGVISSGAASSYLETGFLSIAIEAAIAQYPDLKDQYAPYLEAVLDSGTPTLANATYVATRPLDRFSIASAVKGASQAGVISISTTVSAASNAINESLSLQTRNPEGGLWYYIYPQWSYLDGMFSVLPFMASLPQPNYTDISLQITLLYEHCFQKNTSLVVHGYDYSKKAVWANPQTGASPYVWGRSLAWFVAGLVQAWESLDCPAAKPEAEPVCGQLRTMTTQLATSLVRYADPQTGAWWQLTTFPGRSGNYLESSSTALFIFSLLKGGRLGMLADAKVDFRAAALKAYDYTTRNFVVDTGNGTIGYNKTVAVCSLNSTASYEYYTNQPLLPNSLLGESAFVLASLEVERC</sequence>
<dbReference type="PANTHER" id="PTHR33886">
    <property type="entry name" value="UNSATURATED RHAMNOGALACTURONAN HYDROLASE (EUROFUNG)"/>
    <property type="match status" value="1"/>
</dbReference>
<dbReference type="GO" id="GO:0016787">
    <property type="term" value="F:hydrolase activity"/>
    <property type="evidence" value="ECO:0007669"/>
    <property type="project" value="UniProtKB-KW"/>
</dbReference>
<evidence type="ECO:0000313" key="3">
    <source>
        <dbReference type="EMBL" id="KDN67522.1"/>
    </source>
</evidence>
<dbReference type="Proteomes" id="UP000027238">
    <property type="component" value="Unassembled WGS sequence"/>
</dbReference>
<dbReference type="SUPFAM" id="SSF48208">
    <property type="entry name" value="Six-hairpin glycosidases"/>
    <property type="match status" value="1"/>
</dbReference>
<dbReference type="Pfam" id="PF07470">
    <property type="entry name" value="Glyco_hydro_88"/>
    <property type="match status" value="1"/>
</dbReference>
<feature type="chain" id="PRO_5001630163" evidence="2">
    <location>
        <begin position="18"/>
        <end position="390"/>
    </location>
</feature>
<dbReference type="AlphaFoldDB" id="A0A066XEZ3"/>
<evidence type="ECO:0000256" key="2">
    <source>
        <dbReference type="SAM" id="SignalP"/>
    </source>
</evidence>
<dbReference type="GO" id="GO:0005975">
    <property type="term" value="P:carbohydrate metabolic process"/>
    <property type="evidence" value="ECO:0007669"/>
    <property type="project" value="InterPro"/>
</dbReference>
<evidence type="ECO:0000256" key="1">
    <source>
        <dbReference type="ARBA" id="ARBA00022801"/>
    </source>
</evidence>
<dbReference type="InterPro" id="IPR052043">
    <property type="entry name" value="PolySaccharide_Degr_Enz"/>
</dbReference>
<dbReference type="InterPro" id="IPR012341">
    <property type="entry name" value="6hp_glycosidase-like_sf"/>
</dbReference>
<feature type="signal peptide" evidence="2">
    <location>
        <begin position="1"/>
        <end position="17"/>
    </location>
</feature>
<comment type="caution">
    <text evidence="3">The sequence shown here is derived from an EMBL/GenBank/DDBJ whole genome shotgun (WGS) entry which is preliminary data.</text>
</comment>
<dbReference type="InterPro" id="IPR010905">
    <property type="entry name" value="Glyco_hydro_88"/>
</dbReference>
<dbReference type="STRING" id="1173701.A0A066XEZ3"/>
<organism evidence="3 4">
    <name type="scientific">Colletotrichum sublineola</name>
    <name type="common">Sorghum anthracnose fungus</name>
    <dbReference type="NCBI Taxonomy" id="1173701"/>
    <lineage>
        <taxon>Eukaryota</taxon>
        <taxon>Fungi</taxon>
        <taxon>Dikarya</taxon>
        <taxon>Ascomycota</taxon>
        <taxon>Pezizomycotina</taxon>
        <taxon>Sordariomycetes</taxon>
        <taxon>Hypocreomycetidae</taxon>
        <taxon>Glomerellales</taxon>
        <taxon>Glomerellaceae</taxon>
        <taxon>Colletotrichum</taxon>
        <taxon>Colletotrichum graminicola species complex</taxon>
    </lineage>
</organism>
<keyword evidence="4" id="KW-1185">Reference proteome</keyword>
<dbReference type="OMA" id="RYSTWML"/>
<dbReference type="HOGENOM" id="CLU_038720_0_0_1"/>
<dbReference type="PANTHER" id="PTHR33886:SF8">
    <property type="entry name" value="UNSATURATED RHAMNOGALACTURONAN HYDROLASE (EUROFUNG)"/>
    <property type="match status" value="1"/>
</dbReference>
<reference evidence="4" key="1">
    <citation type="journal article" date="2014" name="Genome Announc.">
        <title>Draft genome sequence of Colletotrichum sublineola, a destructive pathogen of cultivated sorghum.</title>
        <authorList>
            <person name="Baroncelli R."/>
            <person name="Sanz-Martin J.M."/>
            <person name="Rech G.E."/>
            <person name="Sukno S.A."/>
            <person name="Thon M.R."/>
        </authorList>
    </citation>
    <scope>NUCLEOTIDE SEQUENCE [LARGE SCALE GENOMIC DNA]</scope>
    <source>
        <strain evidence="4">TX430BB</strain>
    </source>
</reference>
<evidence type="ECO:0000313" key="4">
    <source>
        <dbReference type="Proteomes" id="UP000027238"/>
    </source>
</evidence>
<keyword evidence="1 3" id="KW-0378">Hydrolase</keyword>
<dbReference type="OrthoDB" id="540611at2759"/>
<dbReference type="EMBL" id="JMSE01000795">
    <property type="protein sequence ID" value="KDN67522.1"/>
    <property type="molecule type" value="Genomic_DNA"/>
</dbReference>
<proteinExistence type="predicted"/>
<dbReference type="Gene3D" id="1.50.10.10">
    <property type="match status" value="1"/>
</dbReference>
<protein>
    <submittedName>
        <fullName evidence="3">Putative glycosyl Hydrolase Family 88</fullName>
    </submittedName>
</protein>
<name>A0A066XEZ3_COLSU</name>